<evidence type="ECO:0000256" key="1">
    <source>
        <dbReference type="ARBA" id="ARBA00007769"/>
    </source>
</evidence>
<dbReference type="InParanoid" id="F2U8H7"/>
<comment type="similarity">
    <text evidence="1">Belongs to the isocitrate and isopropylmalate dehydrogenases family.</text>
</comment>
<proteinExistence type="inferred from homology"/>
<dbReference type="SMART" id="SM01329">
    <property type="entry name" value="Iso_dh"/>
    <property type="match status" value="1"/>
</dbReference>
<reference evidence="5" key="1">
    <citation type="submission" date="2009-08" db="EMBL/GenBank/DDBJ databases">
        <title>Annotation of Salpingoeca rosetta.</title>
        <authorList>
            <consortium name="The Broad Institute Genome Sequencing Platform"/>
            <person name="Russ C."/>
            <person name="Cuomo C."/>
            <person name="Burger G."/>
            <person name="Gray M.W."/>
            <person name="Holland P.W.H."/>
            <person name="King N."/>
            <person name="Lang F.B.F."/>
            <person name="Roger A.J."/>
            <person name="Ruiz-Trillo I."/>
            <person name="Young S.K."/>
            <person name="Zeng Q."/>
            <person name="Gargeya S."/>
            <person name="Alvarado L."/>
            <person name="Berlin A."/>
            <person name="Chapman S.B."/>
            <person name="Chen Z."/>
            <person name="Freedman E."/>
            <person name="Gellesch M."/>
            <person name="Goldberg J."/>
            <person name="Griggs A."/>
            <person name="Gujja S."/>
            <person name="Heilman E."/>
            <person name="Heiman D."/>
            <person name="Howarth C."/>
            <person name="Mehta T."/>
            <person name="Neiman D."/>
            <person name="Pearson M."/>
            <person name="Roberts A."/>
            <person name="Saif S."/>
            <person name="Shea T."/>
            <person name="Shenoy N."/>
            <person name="Sisk P."/>
            <person name="Stolte C."/>
            <person name="Sykes S."/>
            <person name="White J."/>
            <person name="Yandava C."/>
            <person name="Haas B."/>
            <person name="Nusbaum C."/>
            <person name="Birren B."/>
        </authorList>
    </citation>
    <scope>NUCLEOTIDE SEQUENCE [LARGE SCALE GENOMIC DNA]</scope>
    <source>
        <strain evidence="5">ATCC 50818</strain>
    </source>
</reference>
<dbReference type="GO" id="GO:0004449">
    <property type="term" value="F:isocitrate dehydrogenase (NAD+) activity"/>
    <property type="evidence" value="ECO:0007669"/>
    <property type="project" value="TreeGrafter"/>
</dbReference>
<dbReference type="GO" id="GO:0005739">
    <property type="term" value="C:mitochondrion"/>
    <property type="evidence" value="ECO:0007669"/>
    <property type="project" value="TreeGrafter"/>
</dbReference>
<dbReference type="eggNOG" id="KOG0785">
    <property type="taxonomic scope" value="Eukaryota"/>
</dbReference>
<dbReference type="RefSeq" id="XP_004994508.1">
    <property type="nucleotide sequence ID" value="XM_004994451.1"/>
</dbReference>
<evidence type="ECO:0000313" key="5">
    <source>
        <dbReference type="EMBL" id="EGD72685.1"/>
    </source>
</evidence>
<dbReference type="Pfam" id="PF00180">
    <property type="entry name" value="Iso_dh"/>
    <property type="match status" value="1"/>
</dbReference>
<dbReference type="GeneID" id="16075090"/>
<dbReference type="Gene3D" id="3.40.718.10">
    <property type="entry name" value="Isopropylmalate Dehydrogenase"/>
    <property type="match status" value="1"/>
</dbReference>
<keyword evidence="6" id="KW-1185">Reference proteome</keyword>
<dbReference type="AlphaFoldDB" id="F2U8H7"/>
<sequence length="336" mass="36098">MPNDKRSGVYISDEHVDVFDDIGVLFKGPLTIPPTEAKTYVEVKGNKYTSGNQVFRKYFQLFANVRPAKTMPGVPAPFSNVDLVVIRENTEDVYTGEERWVDDNTVICNKRITRHASERIARYAIEFAQRMGRRRVTALHKANVCKQSDGLFLSSFKKIANELTATSSTTSSTKSPTTSSNTSATTSPTTASTTSAAQLRCDDHLADSCLTRLVLAPREFDVLCCPNLYGDLVSDLAGGMIGSLGLCPSGNIGERHALFEPAHGSAPDIAGKGIANPASQILSAVLMLQHLGEMDAATRLHAALSDTFSAGTLPVDLGGNATTRDIVDSVVSRLTA</sequence>
<dbReference type="STRING" id="946362.F2U8H7"/>
<dbReference type="InterPro" id="IPR024084">
    <property type="entry name" value="IsoPropMal-DH-like_dom"/>
</dbReference>
<feature type="domain" description="Isopropylmalate dehydrogenase-like" evidence="4">
    <location>
        <begin position="1"/>
        <end position="330"/>
    </location>
</feature>
<dbReference type="PANTHER" id="PTHR11835:SF34">
    <property type="entry name" value="ISOCITRATE DEHYDROGENASE [NAD] SUBUNIT ALPHA, MITOCHONDRIAL"/>
    <property type="match status" value="1"/>
</dbReference>
<protein>
    <submittedName>
        <fullName evidence="5">Isocitrate dehydrogenase</fullName>
    </submittedName>
</protein>
<evidence type="ECO:0000256" key="3">
    <source>
        <dbReference type="SAM" id="MobiDB-lite"/>
    </source>
</evidence>
<dbReference type="GO" id="GO:0006099">
    <property type="term" value="P:tricarboxylic acid cycle"/>
    <property type="evidence" value="ECO:0007669"/>
    <property type="project" value="TreeGrafter"/>
</dbReference>
<dbReference type="OMA" id="DSFVMGE"/>
<feature type="region of interest" description="Disordered" evidence="3">
    <location>
        <begin position="165"/>
        <end position="193"/>
    </location>
</feature>
<dbReference type="InterPro" id="IPR019818">
    <property type="entry name" value="IsoCit/isopropylmalate_DH_CS"/>
</dbReference>
<dbReference type="GO" id="GO:0000287">
    <property type="term" value="F:magnesium ion binding"/>
    <property type="evidence" value="ECO:0007669"/>
    <property type="project" value="InterPro"/>
</dbReference>
<dbReference type="PROSITE" id="PS00470">
    <property type="entry name" value="IDH_IMDH"/>
    <property type="match status" value="1"/>
</dbReference>
<evidence type="ECO:0000256" key="2">
    <source>
        <dbReference type="ARBA" id="ARBA00023002"/>
    </source>
</evidence>
<dbReference type="GO" id="GO:0051287">
    <property type="term" value="F:NAD binding"/>
    <property type="evidence" value="ECO:0007669"/>
    <property type="project" value="InterPro"/>
</dbReference>
<dbReference type="Proteomes" id="UP000007799">
    <property type="component" value="Unassembled WGS sequence"/>
</dbReference>
<dbReference type="GO" id="GO:0006102">
    <property type="term" value="P:isocitrate metabolic process"/>
    <property type="evidence" value="ECO:0007669"/>
    <property type="project" value="TreeGrafter"/>
</dbReference>
<dbReference type="PANTHER" id="PTHR11835">
    <property type="entry name" value="DECARBOXYLATING DEHYDROGENASES-ISOCITRATE, ISOPROPYLMALATE, TARTRATE"/>
    <property type="match status" value="1"/>
</dbReference>
<keyword evidence="2" id="KW-0560">Oxidoreductase</keyword>
<organism evidence="6">
    <name type="scientific">Salpingoeca rosetta (strain ATCC 50818 / BSB-021)</name>
    <dbReference type="NCBI Taxonomy" id="946362"/>
    <lineage>
        <taxon>Eukaryota</taxon>
        <taxon>Choanoflagellata</taxon>
        <taxon>Craspedida</taxon>
        <taxon>Salpingoecidae</taxon>
        <taxon>Salpingoeca</taxon>
    </lineage>
</organism>
<dbReference type="KEGG" id="sre:PTSG_04413"/>
<dbReference type="EMBL" id="GL832964">
    <property type="protein sequence ID" value="EGD72685.1"/>
    <property type="molecule type" value="Genomic_DNA"/>
</dbReference>
<name>F2U8H7_SALR5</name>
<dbReference type="SUPFAM" id="SSF53659">
    <property type="entry name" value="Isocitrate/Isopropylmalate dehydrogenase-like"/>
    <property type="match status" value="1"/>
</dbReference>
<gene>
    <name evidence="5" type="ORF">PTSG_04413</name>
</gene>
<accession>F2U8H7</accession>
<evidence type="ECO:0000259" key="4">
    <source>
        <dbReference type="SMART" id="SM01329"/>
    </source>
</evidence>
<evidence type="ECO:0000313" key="6">
    <source>
        <dbReference type="Proteomes" id="UP000007799"/>
    </source>
</evidence>
<dbReference type="OrthoDB" id="10261637at2759"/>